<organism evidence="1 2">
    <name type="scientific">Leucocoprinus leucothites</name>
    <dbReference type="NCBI Taxonomy" id="201217"/>
    <lineage>
        <taxon>Eukaryota</taxon>
        <taxon>Fungi</taxon>
        <taxon>Dikarya</taxon>
        <taxon>Basidiomycota</taxon>
        <taxon>Agaricomycotina</taxon>
        <taxon>Agaricomycetes</taxon>
        <taxon>Agaricomycetidae</taxon>
        <taxon>Agaricales</taxon>
        <taxon>Agaricineae</taxon>
        <taxon>Agaricaceae</taxon>
        <taxon>Leucocoprinus</taxon>
    </lineage>
</organism>
<dbReference type="OrthoDB" id="3172613at2759"/>
<comment type="caution">
    <text evidence="1">The sequence shown here is derived from an EMBL/GenBank/DDBJ whole genome shotgun (WGS) entry which is preliminary data.</text>
</comment>
<dbReference type="SUPFAM" id="SSF52540">
    <property type="entry name" value="P-loop containing nucleoside triphosphate hydrolases"/>
    <property type="match status" value="1"/>
</dbReference>
<evidence type="ECO:0000313" key="1">
    <source>
        <dbReference type="EMBL" id="KAF5348280.1"/>
    </source>
</evidence>
<dbReference type="EMBL" id="JAACJO010000020">
    <property type="protein sequence ID" value="KAF5348280.1"/>
    <property type="molecule type" value="Genomic_DNA"/>
</dbReference>
<accession>A0A8H5FSQ6</accession>
<evidence type="ECO:0008006" key="3">
    <source>
        <dbReference type="Google" id="ProtNLM"/>
    </source>
</evidence>
<evidence type="ECO:0000313" key="2">
    <source>
        <dbReference type="Proteomes" id="UP000559027"/>
    </source>
</evidence>
<name>A0A8H5FSQ6_9AGAR</name>
<proteinExistence type="predicted"/>
<sequence length="368" mass="42292">MSTQQAPRQLPKIKFRVLIIGRANAGKTSILQRVCDTTDSPVIYRRNGWEEEPIQLDPSIDRGEHKIDDEIVFSNHKGYVFHDSRGFESGGVNELEIVQNFVRQKSGEPRLASRLHAIWYCVPMDNQRPGLDLKHFKDICPDQNVPVIAVFTKYDQFKLDMEMDLEDGDVNGVETTPEIQFEERYLCHLGARAKYVRLEKMHKPDGCCKELIEETARALNDNVVTLMLVAVQRSNVELSVKLAVERTLPHLRSDAEDIMKKCLRPFPYIWFDWDDFDWFFNFFSSGTSECHLMTVIIILLKHATTLRPSGLSPQSALSQAHLDCQKLNIGPKITQHFTEPPQNYSVQDFVDFIMGVIVGLLLHYQDNI</sequence>
<gene>
    <name evidence="1" type="ORF">D9756_010485</name>
</gene>
<protein>
    <recommendedName>
        <fullName evidence="3">G domain-containing protein</fullName>
    </recommendedName>
</protein>
<dbReference type="InterPro" id="IPR027417">
    <property type="entry name" value="P-loop_NTPase"/>
</dbReference>
<dbReference type="Proteomes" id="UP000559027">
    <property type="component" value="Unassembled WGS sequence"/>
</dbReference>
<dbReference type="AlphaFoldDB" id="A0A8H5FSQ6"/>
<dbReference type="Gene3D" id="3.40.50.300">
    <property type="entry name" value="P-loop containing nucleotide triphosphate hydrolases"/>
    <property type="match status" value="1"/>
</dbReference>
<keyword evidence="2" id="KW-1185">Reference proteome</keyword>
<reference evidence="1 2" key="1">
    <citation type="journal article" date="2020" name="ISME J.">
        <title>Uncovering the hidden diversity of litter-decomposition mechanisms in mushroom-forming fungi.</title>
        <authorList>
            <person name="Floudas D."/>
            <person name="Bentzer J."/>
            <person name="Ahren D."/>
            <person name="Johansson T."/>
            <person name="Persson P."/>
            <person name="Tunlid A."/>
        </authorList>
    </citation>
    <scope>NUCLEOTIDE SEQUENCE [LARGE SCALE GENOMIC DNA]</scope>
    <source>
        <strain evidence="1 2">CBS 146.42</strain>
    </source>
</reference>